<sequence>MIKGDKKIIKRKGNVMSSLCTEKGKEFALKKLSERRKSKPEQIDNGSLPAG</sequence>
<evidence type="ECO:0000313" key="2">
    <source>
        <dbReference type="EMBL" id="KKK73218.1"/>
    </source>
</evidence>
<feature type="region of interest" description="Disordered" evidence="1">
    <location>
        <begin position="31"/>
        <end position="51"/>
    </location>
</feature>
<protein>
    <submittedName>
        <fullName evidence="2">Uncharacterized protein</fullName>
    </submittedName>
</protein>
<gene>
    <name evidence="2" type="ORF">LCGC14_2896050</name>
</gene>
<dbReference type="EMBL" id="LAZR01056885">
    <property type="protein sequence ID" value="KKK73218.1"/>
    <property type="molecule type" value="Genomic_DNA"/>
</dbReference>
<feature type="non-terminal residue" evidence="2">
    <location>
        <position position="51"/>
    </location>
</feature>
<accession>A0A0F8XW70</accession>
<name>A0A0F8XW70_9ZZZZ</name>
<evidence type="ECO:0000256" key="1">
    <source>
        <dbReference type="SAM" id="MobiDB-lite"/>
    </source>
</evidence>
<organism evidence="2">
    <name type="scientific">marine sediment metagenome</name>
    <dbReference type="NCBI Taxonomy" id="412755"/>
    <lineage>
        <taxon>unclassified sequences</taxon>
        <taxon>metagenomes</taxon>
        <taxon>ecological metagenomes</taxon>
    </lineage>
</organism>
<proteinExistence type="predicted"/>
<reference evidence="2" key="1">
    <citation type="journal article" date="2015" name="Nature">
        <title>Complex archaea that bridge the gap between prokaryotes and eukaryotes.</title>
        <authorList>
            <person name="Spang A."/>
            <person name="Saw J.H."/>
            <person name="Jorgensen S.L."/>
            <person name="Zaremba-Niedzwiedzka K."/>
            <person name="Martijn J."/>
            <person name="Lind A.E."/>
            <person name="van Eijk R."/>
            <person name="Schleper C."/>
            <person name="Guy L."/>
            <person name="Ettema T.J."/>
        </authorList>
    </citation>
    <scope>NUCLEOTIDE SEQUENCE</scope>
</reference>
<dbReference type="AlphaFoldDB" id="A0A0F8XW70"/>
<comment type="caution">
    <text evidence="2">The sequence shown here is derived from an EMBL/GenBank/DDBJ whole genome shotgun (WGS) entry which is preliminary data.</text>
</comment>